<reference evidence="1 2" key="1">
    <citation type="submission" date="2019-07" db="EMBL/GenBank/DDBJ databases">
        <title>Whole genome shotgun sequence of Skermanella aerolata NBRC 106429.</title>
        <authorList>
            <person name="Hosoyama A."/>
            <person name="Uohara A."/>
            <person name="Ohji S."/>
            <person name="Ichikawa N."/>
        </authorList>
    </citation>
    <scope>NUCLEOTIDE SEQUENCE [LARGE SCALE GENOMIC DNA]</scope>
    <source>
        <strain evidence="1 2">NBRC 106429</strain>
    </source>
</reference>
<dbReference type="InterPro" id="IPR005335">
    <property type="entry name" value="Terminase_ssu"/>
</dbReference>
<comment type="caution">
    <text evidence="1">The sequence shown here is derived from an EMBL/GenBank/DDBJ whole genome shotgun (WGS) entry which is preliminary data.</text>
</comment>
<dbReference type="Pfam" id="PF03592">
    <property type="entry name" value="Terminase_2"/>
    <property type="match status" value="1"/>
</dbReference>
<keyword evidence="2" id="KW-1185">Reference proteome</keyword>
<organism evidence="1 2">
    <name type="scientific">Skermanella aerolata</name>
    <dbReference type="NCBI Taxonomy" id="393310"/>
    <lineage>
        <taxon>Bacteria</taxon>
        <taxon>Pseudomonadati</taxon>
        <taxon>Pseudomonadota</taxon>
        <taxon>Alphaproteobacteria</taxon>
        <taxon>Rhodospirillales</taxon>
        <taxon>Azospirillaceae</taxon>
        <taxon>Skermanella</taxon>
    </lineage>
</organism>
<dbReference type="AlphaFoldDB" id="A0A512DUK9"/>
<accession>A0A512DUK9</accession>
<protein>
    <recommendedName>
        <fullName evidence="3">Terminase small subunit</fullName>
    </recommendedName>
</protein>
<dbReference type="GO" id="GO:0051276">
    <property type="term" value="P:chromosome organization"/>
    <property type="evidence" value="ECO:0007669"/>
    <property type="project" value="InterPro"/>
</dbReference>
<proteinExistence type="predicted"/>
<dbReference type="Proteomes" id="UP000321523">
    <property type="component" value="Unassembled WGS sequence"/>
</dbReference>
<name>A0A512DUK9_9PROT</name>
<evidence type="ECO:0000313" key="2">
    <source>
        <dbReference type="Proteomes" id="UP000321523"/>
    </source>
</evidence>
<evidence type="ECO:0000313" key="1">
    <source>
        <dbReference type="EMBL" id="GEO40149.1"/>
    </source>
</evidence>
<dbReference type="InterPro" id="IPR038713">
    <property type="entry name" value="Terminase_Gp1_N_sf"/>
</dbReference>
<gene>
    <name evidence="1" type="ORF">SAE02_42970</name>
</gene>
<evidence type="ECO:0008006" key="3">
    <source>
        <dbReference type="Google" id="ProtNLM"/>
    </source>
</evidence>
<dbReference type="EMBL" id="BJYZ01000020">
    <property type="protein sequence ID" value="GEO40149.1"/>
    <property type="molecule type" value="Genomic_DNA"/>
</dbReference>
<dbReference type="OrthoDB" id="8227562at2"/>
<sequence length="287" mass="31567">MPSVKLLKGGTRIKSGYDGKKGENGFKFTLARRGSMRLHTNALALSANLRIIFQILFLTLPPKSHAMQALPASASPTLRLTDRQEAFCQAMACNVGGAEAARRAGYSPKGAKQRGAYLMQQQEIRVRVQQIRTSRRQEHQSLLDEAAAQVEEIIDDAQENKRGSLALRAIEFRLKLRGVIQDRRIAHHCHMDQRRPDADLEDLDCDPEEEFDALPNSQPSNPQLAAPQPARAAIARKAPVVTLDSDLLRFLAGPLDADSLLGSTAATALIPALVSAPPRRFRMPRVA</sequence>
<dbReference type="Gene3D" id="1.10.10.1400">
    <property type="entry name" value="Terminase, small subunit, N-terminal DNA-binding domain, HTH motif"/>
    <property type="match status" value="1"/>
</dbReference>